<dbReference type="eggNOG" id="KOG3699">
    <property type="taxonomic scope" value="Eukaryota"/>
</dbReference>
<dbReference type="Pfam" id="PF00596">
    <property type="entry name" value="Aldolase_II"/>
    <property type="match status" value="1"/>
</dbReference>
<dbReference type="KEGG" id="ehx:EMIHUDRAFT_254269"/>
<feature type="domain" description="Class II aldolase/adducin N-terminal" evidence="1">
    <location>
        <begin position="51"/>
        <end position="231"/>
    </location>
</feature>
<dbReference type="Gene3D" id="3.40.225.10">
    <property type="entry name" value="Class II aldolase/adducin N-terminal domain"/>
    <property type="match status" value="1"/>
</dbReference>
<accession>A0A0D3JVL6</accession>
<reference evidence="3" key="1">
    <citation type="journal article" date="2013" name="Nature">
        <title>Pan genome of the phytoplankton Emiliania underpins its global distribution.</title>
        <authorList>
            <person name="Read B.A."/>
            <person name="Kegel J."/>
            <person name="Klute M.J."/>
            <person name="Kuo A."/>
            <person name="Lefebvre S.C."/>
            <person name="Maumus F."/>
            <person name="Mayer C."/>
            <person name="Miller J."/>
            <person name="Monier A."/>
            <person name="Salamov A."/>
            <person name="Young J."/>
            <person name="Aguilar M."/>
            <person name="Claverie J.M."/>
            <person name="Frickenhaus S."/>
            <person name="Gonzalez K."/>
            <person name="Herman E.K."/>
            <person name="Lin Y.C."/>
            <person name="Napier J."/>
            <person name="Ogata H."/>
            <person name="Sarno A.F."/>
            <person name="Shmutz J."/>
            <person name="Schroeder D."/>
            <person name="de Vargas C."/>
            <person name="Verret F."/>
            <person name="von Dassow P."/>
            <person name="Valentin K."/>
            <person name="Van de Peer Y."/>
            <person name="Wheeler G."/>
            <person name="Dacks J.B."/>
            <person name="Delwiche C.F."/>
            <person name="Dyhrman S.T."/>
            <person name="Glockner G."/>
            <person name="John U."/>
            <person name="Richards T."/>
            <person name="Worden A.Z."/>
            <person name="Zhang X."/>
            <person name="Grigoriev I.V."/>
            <person name="Allen A.E."/>
            <person name="Bidle K."/>
            <person name="Borodovsky M."/>
            <person name="Bowler C."/>
            <person name="Brownlee C."/>
            <person name="Cock J.M."/>
            <person name="Elias M."/>
            <person name="Gladyshev V.N."/>
            <person name="Groth M."/>
            <person name="Guda C."/>
            <person name="Hadaegh A."/>
            <person name="Iglesias-Rodriguez M.D."/>
            <person name="Jenkins J."/>
            <person name="Jones B.M."/>
            <person name="Lawson T."/>
            <person name="Leese F."/>
            <person name="Lindquist E."/>
            <person name="Lobanov A."/>
            <person name="Lomsadze A."/>
            <person name="Malik S.B."/>
            <person name="Marsh M.E."/>
            <person name="Mackinder L."/>
            <person name="Mock T."/>
            <person name="Mueller-Roeber B."/>
            <person name="Pagarete A."/>
            <person name="Parker M."/>
            <person name="Probert I."/>
            <person name="Quesneville H."/>
            <person name="Raines C."/>
            <person name="Rensing S.A."/>
            <person name="Riano-Pachon D.M."/>
            <person name="Richier S."/>
            <person name="Rokitta S."/>
            <person name="Shiraiwa Y."/>
            <person name="Soanes D.M."/>
            <person name="van der Giezen M."/>
            <person name="Wahlund T.M."/>
            <person name="Williams B."/>
            <person name="Wilson W."/>
            <person name="Wolfe G."/>
            <person name="Wurch L.L."/>
        </authorList>
    </citation>
    <scope>NUCLEOTIDE SEQUENCE</scope>
</reference>
<dbReference type="HOGENOM" id="CLU_006033_0_1_1"/>
<dbReference type="GO" id="GO:0005856">
    <property type="term" value="C:cytoskeleton"/>
    <property type="evidence" value="ECO:0007669"/>
    <property type="project" value="TreeGrafter"/>
</dbReference>
<dbReference type="PANTHER" id="PTHR10672:SF21">
    <property type="entry name" value="CLASS II ALDOLASE_ADDUCIN N-TERMINAL DOMAIN-CONTAINING PROTEIN"/>
    <property type="match status" value="1"/>
</dbReference>
<dbReference type="EnsemblProtists" id="EOD27551">
    <property type="protein sequence ID" value="EOD27551"/>
    <property type="gene ID" value="EMIHUDRAFT_254269"/>
</dbReference>
<evidence type="ECO:0000313" key="2">
    <source>
        <dbReference type="EnsemblProtists" id="EOD27551"/>
    </source>
</evidence>
<dbReference type="SMART" id="SM01007">
    <property type="entry name" value="Aldolase_II"/>
    <property type="match status" value="1"/>
</dbReference>
<dbReference type="PANTHER" id="PTHR10672">
    <property type="entry name" value="ADDUCIN"/>
    <property type="match status" value="1"/>
</dbReference>
<keyword evidence="3" id="KW-1185">Reference proteome</keyword>
<dbReference type="SUPFAM" id="SSF53639">
    <property type="entry name" value="AraD/HMP-PK domain-like"/>
    <property type="match status" value="1"/>
</dbReference>
<dbReference type="AlphaFoldDB" id="A0A0D3JVL6"/>
<sequence length="299" mass="32881">MVMPFTPPALVSPLSNTFWVSHCKHTTNAASTALQLRRAPFETESVSPDRVDLAAAYRLCHSFGFAEGVCNHLTMEVAPDRYLLVPHGLLWSEVGADDLLLLDADGNILEGRGEAEISAFYIHRAVHQAQGEAARCVFHTHMPHATALTVLTDNQLPMVHQNCLKFFGEVASYDRYHGLVHDGDEASRIVDAFGSARCLMMANHGVIVTGETAAEAFDSLYYLEQAAKLVTIAMSTGRPLRPIDPAVCAATAVAMRDERPLYARRHFDALRRTMLRGQDYGQCEGEDLDASRHAPSPYS</sequence>
<dbReference type="STRING" id="2903.R1EX51"/>
<dbReference type="PaxDb" id="2903-EOD27551"/>
<dbReference type="RefSeq" id="XP_005779980.1">
    <property type="nucleotide sequence ID" value="XM_005779923.1"/>
</dbReference>
<dbReference type="InterPro" id="IPR001303">
    <property type="entry name" value="Aldolase_II/adducin_N"/>
</dbReference>
<protein>
    <recommendedName>
        <fullName evidence="1">Class II aldolase/adducin N-terminal domain-containing protein</fullName>
    </recommendedName>
</protein>
<reference evidence="2" key="2">
    <citation type="submission" date="2024-10" db="UniProtKB">
        <authorList>
            <consortium name="EnsemblProtists"/>
        </authorList>
    </citation>
    <scope>IDENTIFICATION</scope>
</reference>
<dbReference type="InterPro" id="IPR036409">
    <property type="entry name" value="Aldolase_II/adducin_N_sf"/>
</dbReference>
<dbReference type="Proteomes" id="UP000013827">
    <property type="component" value="Unassembled WGS sequence"/>
</dbReference>
<proteinExistence type="predicted"/>
<dbReference type="GO" id="GO:0051015">
    <property type="term" value="F:actin filament binding"/>
    <property type="evidence" value="ECO:0007669"/>
    <property type="project" value="TreeGrafter"/>
</dbReference>
<dbReference type="InterPro" id="IPR051017">
    <property type="entry name" value="Aldolase-II_Adducin_sf"/>
</dbReference>
<evidence type="ECO:0000259" key="1">
    <source>
        <dbReference type="SMART" id="SM01007"/>
    </source>
</evidence>
<organism evidence="2 3">
    <name type="scientific">Emiliania huxleyi (strain CCMP1516)</name>
    <dbReference type="NCBI Taxonomy" id="280463"/>
    <lineage>
        <taxon>Eukaryota</taxon>
        <taxon>Haptista</taxon>
        <taxon>Haptophyta</taxon>
        <taxon>Prymnesiophyceae</taxon>
        <taxon>Isochrysidales</taxon>
        <taxon>Noelaerhabdaceae</taxon>
        <taxon>Emiliania</taxon>
    </lineage>
</organism>
<dbReference type="GeneID" id="17273098"/>
<evidence type="ECO:0000313" key="3">
    <source>
        <dbReference type="Proteomes" id="UP000013827"/>
    </source>
</evidence>
<name>A0A0D3JVL6_EMIH1</name>